<name>A0A3M7T765_BRAPC</name>
<evidence type="ECO:0000313" key="1">
    <source>
        <dbReference type="EMBL" id="RNA43903.1"/>
    </source>
</evidence>
<protein>
    <submittedName>
        <fullName evidence="1">Uncharacterized protein</fullName>
    </submittedName>
</protein>
<accession>A0A3M7T765</accession>
<dbReference type="EMBL" id="REGN01000173">
    <property type="protein sequence ID" value="RNA43903.1"/>
    <property type="molecule type" value="Genomic_DNA"/>
</dbReference>
<dbReference type="AlphaFoldDB" id="A0A3M7T765"/>
<proteinExistence type="predicted"/>
<keyword evidence="2" id="KW-1185">Reference proteome</keyword>
<comment type="caution">
    <text evidence="1">The sequence shown here is derived from an EMBL/GenBank/DDBJ whole genome shotgun (WGS) entry which is preliminary data.</text>
</comment>
<gene>
    <name evidence="1" type="ORF">BpHYR1_026162</name>
</gene>
<organism evidence="1 2">
    <name type="scientific">Brachionus plicatilis</name>
    <name type="common">Marine rotifer</name>
    <name type="synonym">Brachionus muelleri</name>
    <dbReference type="NCBI Taxonomy" id="10195"/>
    <lineage>
        <taxon>Eukaryota</taxon>
        <taxon>Metazoa</taxon>
        <taxon>Spiralia</taxon>
        <taxon>Gnathifera</taxon>
        <taxon>Rotifera</taxon>
        <taxon>Eurotatoria</taxon>
        <taxon>Monogononta</taxon>
        <taxon>Pseudotrocha</taxon>
        <taxon>Ploima</taxon>
        <taxon>Brachionidae</taxon>
        <taxon>Brachionus</taxon>
    </lineage>
</organism>
<dbReference type="Proteomes" id="UP000276133">
    <property type="component" value="Unassembled WGS sequence"/>
</dbReference>
<reference evidence="1 2" key="1">
    <citation type="journal article" date="2018" name="Sci. Rep.">
        <title>Genomic signatures of local adaptation to the degree of environmental predictability in rotifers.</title>
        <authorList>
            <person name="Franch-Gras L."/>
            <person name="Hahn C."/>
            <person name="Garcia-Roger E.M."/>
            <person name="Carmona M.J."/>
            <person name="Serra M."/>
            <person name="Gomez A."/>
        </authorList>
    </citation>
    <scope>NUCLEOTIDE SEQUENCE [LARGE SCALE GENOMIC DNA]</scope>
    <source>
        <strain evidence="1">HYR1</strain>
    </source>
</reference>
<evidence type="ECO:0000313" key="2">
    <source>
        <dbReference type="Proteomes" id="UP000276133"/>
    </source>
</evidence>
<sequence>MHMDPGHRPWNFPFNRIKQYKTHTKKSVPYSDFFVRSAKFGYISALEYDQEFKLNIPNELLFCLCVLKFRMPILNKILRAKRRKLRNLILTN</sequence>